<dbReference type="Proteomes" id="UP000298246">
    <property type="component" value="Unassembled WGS sequence"/>
</dbReference>
<evidence type="ECO:0000313" key="3">
    <source>
        <dbReference type="Proteomes" id="UP000298246"/>
    </source>
</evidence>
<dbReference type="EMBL" id="MYFO01000001">
    <property type="protein sequence ID" value="TFE91894.1"/>
    <property type="molecule type" value="Genomic_DNA"/>
</dbReference>
<feature type="transmembrane region" description="Helical" evidence="1">
    <location>
        <begin position="80"/>
        <end position="99"/>
    </location>
</feature>
<feature type="transmembrane region" description="Helical" evidence="1">
    <location>
        <begin position="12"/>
        <end position="29"/>
    </location>
</feature>
<feature type="transmembrane region" description="Helical" evidence="1">
    <location>
        <begin position="151"/>
        <end position="170"/>
    </location>
</feature>
<name>A0A4Y8QAG4_9BACL</name>
<proteinExistence type="predicted"/>
<organism evidence="2 3">
    <name type="scientific">Paenibacillus athensensis</name>
    <dbReference type="NCBI Taxonomy" id="1967502"/>
    <lineage>
        <taxon>Bacteria</taxon>
        <taxon>Bacillati</taxon>
        <taxon>Bacillota</taxon>
        <taxon>Bacilli</taxon>
        <taxon>Bacillales</taxon>
        <taxon>Paenibacillaceae</taxon>
        <taxon>Paenibacillus</taxon>
    </lineage>
</organism>
<dbReference type="RefSeq" id="WP_134748845.1">
    <property type="nucleotide sequence ID" value="NZ_MYFO02000001.1"/>
</dbReference>
<evidence type="ECO:0000313" key="2">
    <source>
        <dbReference type="EMBL" id="TFE91894.1"/>
    </source>
</evidence>
<reference evidence="2 3" key="1">
    <citation type="submission" date="2017-03" db="EMBL/GenBank/DDBJ databases">
        <title>Isolation of Levoglucosan Utilizing Bacteria.</title>
        <authorList>
            <person name="Arya A.S."/>
        </authorList>
    </citation>
    <scope>NUCLEOTIDE SEQUENCE [LARGE SCALE GENOMIC DNA]</scope>
    <source>
        <strain evidence="2 3">MEC069</strain>
    </source>
</reference>
<gene>
    <name evidence="2" type="ORF">B5M42_01240</name>
</gene>
<feature type="transmembrane region" description="Helical" evidence="1">
    <location>
        <begin position="111"/>
        <end position="131"/>
    </location>
</feature>
<evidence type="ECO:0000256" key="1">
    <source>
        <dbReference type="SAM" id="Phobius"/>
    </source>
</evidence>
<comment type="caution">
    <text evidence="2">The sequence shown here is derived from an EMBL/GenBank/DDBJ whole genome shotgun (WGS) entry which is preliminary data.</text>
</comment>
<keyword evidence="1" id="KW-0812">Transmembrane</keyword>
<dbReference type="OrthoDB" id="3727008at2"/>
<dbReference type="AlphaFoldDB" id="A0A4Y8QAG4"/>
<keyword evidence="1" id="KW-0472">Membrane</keyword>
<sequence length="183" mass="20219">MSNVRNRRLTGWLFAIGSALFLLFELYLLPQATATLNQYGGAGPLDLLFGYGPQKVNEIFTALGADGRQAYRTVELSLDLLFPLSYTLWFASWMALAYGSSRSYRWLRWTAFAPIVFDLAENAGIVGMLAAYPEPSALLVRYASVCTTLKWCGFAFVMLVLLGGSIAAGIRRLQRRGQTNKAA</sequence>
<accession>A0A4Y8QAG4</accession>
<keyword evidence="3" id="KW-1185">Reference proteome</keyword>
<protein>
    <submittedName>
        <fullName evidence="2">Uncharacterized protein</fullName>
    </submittedName>
</protein>
<keyword evidence="1" id="KW-1133">Transmembrane helix</keyword>